<sequence length="268" mass="31047">MGKVDPELRLPPTNHDYKIFNSHCHLNDDSEYIQADHYLKEAQEFNVTDFIVVGSNQTLNDRAIKICKENEHCLPAVGWHPDSWAEYSDEKLNNFIEQKNKIPLIGEIGLDYHYEATDHLEQQEVFIKQLEIAKEYQIPVSIHTRDAFDDTINILKEHNITSGIIHNFNTDKKQAEAYLNQGFMLSISGVVTFKNAEDLRKSLSIIPLDRILVETDDPYLTPVPFRGQSNHPAYVYFTLRYLAELFQVDLARLANQTYQNTERLIHGK</sequence>
<dbReference type="GO" id="GO:0004536">
    <property type="term" value="F:DNA nuclease activity"/>
    <property type="evidence" value="ECO:0007669"/>
    <property type="project" value="InterPro"/>
</dbReference>
<dbReference type="FunFam" id="3.20.20.140:FF:000005">
    <property type="entry name" value="TatD family hydrolase"/>
    <property type="match status" value="1"/>
</dbReference>
<dbReference type="CDD" id="cd01310">
    <property type="entry name" value="TatD_DNAse"/>
    <property type="match status" value="1"/>
</dbReference>
<dbReference type="EMBL" id="AP026802">
    <property type="protein sequence ID" value="BDR58436.1"/>
    <property type="molecule type" value="Genomic_DNA"/>
</dbReference>
<organism evidence="4 5">
    <name type="scientific">Xylocopilactobacillus apicola</name>
    <dbReference type="NCBI Taxonomy" id="2932184"/>
    <lineage>
        <taxon>Bacteria</taxon>
        <taxon>Bacillati</taxon>
        <taxon>Bacillota</taxon>
        <taxon>Bacilli</taxon>
        <taxon>Lactobacillales</taxon>
        <taxon>Lactobacillaceae</taxon>
        <taxon>Xylocopilactobacillus</taxon>
    </lineage>
</organism>
<dbReference type="InterPro" id="IPR032466">
    <property type="entry name" value="Metal_Hydrolase"/>
</dbReference>
<dbReference type="PROSITE" id="PS01091">
    <property type="entry name" value="TATD_3"/>
    <property type="match status" value="1"/>
</dbReference>
<keyword evidence="1 3" id="KW-0479">Metal-binding</keyword>
<dbReference type="RefSeq" id="WP_317636337.1">
    <property type="nucleotide sequence ID" value="NZ_AP026802.1"/>
</dbReference>
<evidence type="ECO:0000256" key="3">
    <source>
        <dbReference type="PIRSR" id="PIRSR005902-1"/>
    </source>
</evidence>
<evidence type="ECO:0000256" key="1">
    <source>
        <dbReference type="ARBA" id="ARBA00022723"/>
    </source>
</evidence>
<dbReference type="Pfam" id="PF01026">
    <property type="entry name" value="TatD_DNase"/>
    <property type="match status" value="1"/>
</dbReference>
<evidence type="ECO:0000313" key="4">
    <source>
        <dbReference type="EMBL" id="BDR58436.1"/>
    </source>
</evidence>
<evidence type="ECO:0000313" key="5">
    <source>
        <dbReference type="Proteomes" id="UP001321861"/>
    </source>
</evidence>
<dbReference type="Gene3D" id="3.20.20.140">
    <property type="entry name" value="Metal-dependent hydrolases"/>
    <property type="match status" value="1"/>
</dbReference>
<feature type="binding site" evidence="3">
    <location>
        <position position="23"/>
    </location>
    <ligand>
        <name>a divalent metal cation</name>
        <dbReference type="ChEBI" id="CHEBI:60240"/>
        <label>1</label>
    </ligand>
</feature>
<feature type="binding site" evidence="3">
    <location>
        <position position="25"/>
    </location>
    <ligand>
        <name>a divalent metal cation</name>
        <dbReference type="ChEBI" id="CHEBI:60240"/>
        <label>1</label>
    </ligand>
</feature>
<dbReference type="NCBIfam" id="TIGR00010">
    <property type="entry name" value="YchF/TatD family DNA exonuclease"/>
    <property type="match status" value="1"/>
</dbReference>
<dbReference type="PANTHER" id="PTHR46124">
    <property type="entry name" value="D-AMINOACYL-TRNA DEACYLASE"/>
    <property type="match status" value="1"/>
</dbReference>
<dbReference type="SUPFAM" id="SSF51556">
    <property type="entry name" value="Metallo-dependent hydrolases"/>
    <property type="match status" value="1"/>
</dbReference>
<dbReference type="Proteomes" id="UP001321861">
    <property type="component" value="Chromosome"/>
</dbReference>
<feature type="binding site" evidence="3">
    <location>
        <position position="166"/>
    </location>
    <ligand>
        <name>a divalent metal cation</name>
        <dbReference type="ChEBI" id="CHEBI:60240"/>
        <label>2</label>
    </ligand>
</feature>
<dbReference type="InterPro" id="IPR015991">
    <property type="entry name" value="TatD/YcfH-like"/>
</dbReference>
<feature type="binding site" evidence="3">
    <location>
        <position position="216"/>
    </location>
    <ligand>
        <name>a divalent metal cation</name>
        <dbReference type="ChEBI" id="CHEBI:60240"/>
        <label>1</label>
    </ligand>
</feature>
<feature type="binding site" evidence="3">
    <location>
        <position position="107"/>
    </location>
    <ligand>
        <name>a divalent metal cation</name>
        <dbReference type="ChEBI" id="CHEBI:60240"/>
        <label>1</label>
    </ligand>
</feature>
<dbReference type="PANTHER" id="PTHR46124:SF2">
    <property type="entry name" value="D-AMINOACYL-TRNA DEACYLASE"/>
    <property type="match status" value="1"/>
</dbReference>
<proteinExistence type="predicted"/>
<dbReference type="PROSITE" id="PS01090">
    <property type="entry name" value="TATD_2"/>
    <property type="match status" value="1"/>
</dbReference>
<gene>
    <name evidence="4" type="ORF">XA3_08770</name>
</gene>
<accession>A0AAU9D7S0</accession>
<dbReference type="KEGG" id="xap:XA3_08770"/>
<dbReference type="InterPro" id="IPR001130">
    <property type="entry name" value="TatD-like"/>
</dbReference>
<dbReference type="InterPro" id="IPR018228">
    <property type="entry name" value="DNase_TatD-rel_CS"/>
</dbReference>
<keyword evidence="5" id="KW-1185">Reference proteome</keyword>
<keyword evidence="2 4" id="KW-0378">Hydrolase</keyword>
<evidence type="ECO:0000256" key="2">
    <source>
        <dbReference type="ARBA" id="ARBA00022801"/>
    </source>
</evidence>
<dbReference type="AlphaFoldDB" id="A0AAU9D7S0"/>
<dbReference type="GO" id="GO:0016788">
    <property type="term" value="F:hydrolase activity, acting on ester bonds"/>
    <property type="evidence" value="ECO:0007669"/>
    <property type="project" value="InterPro"/>
</dbReference>
<name>A0AAU9D7S0_9LACO</name>
<reference evidence="4 5" key="1">
    <citation type="journal article" date="2023" name="Microbiol. Spectr.">
        <title>Symbiosis of Carpenter Bees with Uncharacterized Lactic Acid Bacteria Showing NAD Auxotrophy.</title>
        <authorList>
            <person name="Kawasaki S."/>
            <person name="Ozawa K."/>
            <person name="Mori T."/>
            <person name="Yamamoto A."/>
            <person name="Ito M."/>
            <person name="Ohkuma M."/>
            <person name="Sakamoto M."/>
            <person name="Matsutani M."/>
        </authorList>
    </citation>
    <scope>NUCLEOTIDE SEQUENCE [LARGE SCALE GENOMIC DNA]</scope>
    <source>
        <strain evidence="4 5">XA3</strain>
    </source>
</reference>
<dbReference type="GO" id="GO:0046872">
    <property type="term" value="F:metal ion binding"/>
    <property type="evidence" value="ECO:0007669"/>
    <property type="project" value="UniProtKB-KW"/>
</dbReference>
<protein>
    <submittedName>
        <fullName evidence="4">TatD family hydrolase</fullName>
    </submittedName>
</protein>
<feature type="binding site" evidence="3">
    <location>
        <position position="143"/>
    </location>
    <ligand>
        <name>a divalent metal cation</name>
        <dbReference type="ChEBI" id="CHEBI:60240"/>
        <label>2</label>
    </ligand>
</feature>
<dbReference type="PIRSF" id="PIRSF005902">
    <property type="entry name" value="DNase_TatD"/>
    <property type="match status" value="1"/>
</dbReference>